<evidence type="ECO:0008006" key="2">
    <source>
        <dbReference type="Google" id="ProtNLM"/>
    </source>
</evidence>
<protein>
    <recommendedName>
        <fullName evidence="2">DUF4384 domain-containing protein</fullName>
    </recommendedName>
</protein>
<proteinExistence type="predicted"/>
<evidence type="ECO:0000313" key="1">
    <source>
        <dbReference type="EMBL" id="KKL44585.1"/>
    </source>
</evidence>
<organism evidence="1">
    <name type="scientific">marine sediment metagenome</name>
    <dbReference type="NCBI Taxonomy" id="412755"/>
    <lineage>
        <taxon>unclassified sequences</taxon>
        <taxon>metagenomes</taxon>
        <taxon>ecological metagenomes</taxon>
    </lineage>
</organism>
<gene>
    <name evidence="1" type="ORF">LCGC14_2364210</name>
</gene>
<sequence>NIAYRKKFKNSGPSGWLPLHNSYLLIAACRDEERALEYHHIEGDKIIPYGAFTYVFCQELIKSKQKTTYRDIFEKITTRMSTINSGQHPQMEGEWDRELFGTKKIKPLRFILVKERQKNRVKVQAGAALGMKKGSQWAVYPPMTKQITEKTEKLGLIEIIDVDALFSEAKILEETKVDAIIENSRAIEEIHDYGKLDLKVEIKSPKDYKGYATKLAHQLESSPLLSVVRENKPSNVRIYLVTPRNEIKEDDPVPQLGLLKTPTWVVIQDGFLLMPTYDTNDNGVEFKICDNLEKLERYRQTLNIQNPRETNILKDKVDFQIIRQNNKKEWIEAKPDLKAKQIVFEEGEYIAFEVSNHSKIPIFVSLLDFGLTGAITLLYPIQGASEKLIPNKTLQIGVRQGEEIELFLPDNFPFQPDPNDLSTFGGNESFKLLITTQEADFSMLLQHGYRSPKDKAKTKLEELMEMTIIGKGNRDAKSRINRMSSNGEWLTIAKNIYLKQKESV</sequence>
<dbReference type="AlphaFoldDB" id="A0A0F9EI58"/>
<accession>A0A0F9EI58</accession>
<comment type="caution">
    <text evidence="1">The sequence shown here is derived from an EMBL/GenBank/DDBJ whole genome shotgun (WGS) entry which is preliminary data.</text>
</comment>
<name>A0A0F9EI58_9ZZZZ</name>
<dbReference type="EMBL" id="LAZR01034704">
    <property type="protein sequence ID" value="KKL44585.1"/>
    <property type="molecule type" value="Genomic_DNA"/>
</dbReference>
<dbReference type="Gene3D" id="3.40.50.1460">
    <property type="match status" value="1"/>
</dbReference>
<reference evidence="1" key="1">
    <citation type="journal article" date="2015" name="Nature">
        <title>Complex archaea that bridge the gap between prokaryotes and eukaryotes.</title>
        <authorList>
            <person name="Spang A."/>
            <person name="Saw J.H."/>
            <person name="Jorgensen S.L."/>
            <person name="Zaremba-Niedzwiedzka K."/>
            <person name="Martijn J."/>
            <person name="Lind A.E."/>
            <person name="van Eijk R."/>
            <person name="Schleper C."/>
            <person name="Guy L."/>
            <person name="Ettema T.J."/>
        </authorList>
    </citation>
    <scope>NUCLEOTIDE SEQUENCE</scope>
</reference>
<feature type="non-terminal residue" evidence="1">
    <location>
        <position position="1"/>
    </location>
</feature>